<accession>A0A0L7K377</accession>
<evidence type="ECO:0000313" key="2">
    <source>
        <dbReference type="EMBL" id="KOB52236.1"/>
    </source>
</evidence>
<name>A0A0L7K377_OPEBR</name>
<comment type="caution">
    <text evidence="2">The sequence shown here is derived from an EMBL/GenBank/DDBJ whole genome shotgun (WGS) entry which is preliminary data.</text>
</comment>
<feature type="region of interest" description="Disordered" evidence="1">
    <location>
        <begin position="1"/>
        <end position="103"/>
    </location>
</feature>
<evidence type="ECO:0000256" key="1">
    <source>
        <dbReference type="SAM" id="MobiDB-lite"/>
    </source>
</evidence>
<dbReference type="GO" id="GO:0097190">
    <property type="term" value="P:apoptotic signaling pathway"/>
    <property type="evidence" value="ECO:0007669"/>
    <property type="project" value="TreeGrafter"/>
</dbReference>
<dbReference type="PANTHER" id="PTHR13177">
    <property type="entry name" value="DEATH-ASSOCIATED PROTEIN 1"/>
    <property type="match status" value="1"/>
</dbReference>
<feature type="compositionally biased region" description="Basic and acidic residues" evidence="1">
    <location>
        <begin position="33"/>
        <end position="42"/>
    </location>
</feature>
<dbReference type="Pfam" id="PF15228">
    <property type="entry name" value="DAP"/>
    <property type="match status" value="1"/>
</dbReference>
<proteinExistence type="predicted"/>
<dbReference type="GO" id="GO:0070513">
    <property type="term" value="F:death domain binding"/>
    <property type="evidence" value="ECO:0007669"/>
    <property type="project" value="TreeGrafter"/>
</dbReference>
<evidence type="ECO:0000313" key="3">
    <source>
        <dbReference type="Proteomes" id="UP000037510"/>
    </source>
</evidence>
<feature type="compositionally biased region" description="Polar residues" evidence="1">
    <location>
        <begin position="1"/>
        <end position="11"/>
    </location>
</feature>
<dbReference type="STRING" id="104452.A0A0L7K377"/>
<dbReference type="EMBL" id="JTDY01012728">
    <property type="protein sequence ID" value="KOB52236.1"/>
    <property type="molecule type" value="Genomic_DNA"/>
</dbReference>
<dbReference type="Proteomes" id="UP000037510">
    <property type="component" value="Unassembled WGS sequence"/>
</dbReference>
<dbReference type="AlphaFoldDB" id="A0A0L7K377"/>
<protein>
    <submittedName>
        <fullName evidence="2">Death-related protein</fullName>
    </submittedName>
</protein>
<dbReference type="InterPro" id="IPR024130">
    <property type="entry name" value="DAP1/DAPL1"/>
</dbReference>
<sequence length="103" mass="10874">MSSTEDTTQNKLAGHPPAVKAGGMRITQHKVPHTKDTSKEPANEDFTGLAGPNPVPSNPVSIAGAPNRGNADYTPEAAQVAHSPKPPAHINLNMKPNIQQPRK</sequence>
<dbReference type="GO" id="GO:0034198">
    <property type="term" value="P:cellular response to amino acid starvation"/>
    <property type="evidence" value="ECO:0007669"/>
    <property type="project" value="TreeGrafter"/>
</dbReference>
<organism evidence="2 3">
    <name type="scientific">Operophtera brumata</name>
    <name type="common">Winter moth</name>
    <name type="synonym">Phalaena brumata</name>
    <dbReference type="NCBI Taxonomy" id="104452"/>
    <lineage>
        <taxon>Eukaryota</taxon>
        <taxon>Metazoa</taxon>
        <taxon>Ecdysozoa</taxon>
        <taxon>Arthropoda</taxon>
        <taxon>Hexapoda</taxon>
        <taxon>Insecta</taxon>
        <taxon>Pterygota</taxon>
        <taxon>Neoptera</taxon>
        <taxon>Endopterygota</taxon>
        <taxon>Lepidoptera</taxon>
        <taxon>Glossata</taxon>
        <taxon>Ditrysia</taxon>
        <taxon>Geometroidea</taxon>
        <taxon>Geometridae</taxon>
        <taxon>Larentiinae</taxon>
        <taxon>Operophtera</taxon>
    </lineage>
</organism>
<dbReference type="PANTHER" id="PTHR13177:SF4">
    <property type="entry name" value="GEO09647P1"/>
    <property type="match status" value="1"/>
</dbReference>
<gene>
    <name evidence="2" type="ORF">OBRU01_26260</name>
</gene>
<dbReference type="GO" id="GO:0010507">
    <property type="term" value="P:negative regulation of autophagy"/>
    <property type="evidence" value="ECO:0007669"/>
    <property type="project" value="TreeGrafter"/>
</dbReference>
<reference evidence="2 3" key="1">
    <citation type="journal article" date="2015" name="Genome Biol. Evol.">
        <title>The genome of winter moth (Operophtera brumata) provides a genomic perspective on sexual dimorphism and phenology.</title>
        <authorList>
            <person name="Derks M.F."/>
            <person name="Smit S."/>
            <person name="Salis L."/>
            <person name="Schijlen E."/>
            <person name="Bossers A."/>
            <person name="Mateman C."/>
            <person name="Pijl A.S."/>
            <person name="de Ridder D."/>
            <person name="Groenen M.A."/>
            <person name="Visser M.E."/>
            <person name="Megens H.J."/>
        </authorList>
    </citation>
    <scope>NUCLEOTIDE SEQUENCE [LARGE SCALE GENOMIC DNA]</scope>
    <source>
        <strain evidence="2">WM2013NL</strain>
        <tissue evidence="2">Head and thorax</tissue>
    </source>
</reference>
<dbReference type="OrthoDB" id="5973225at2759"/>
<feature type="compositionally biased region" description="Polar residues" evidence="1">
    <location>
        <begin position="94"/>
        <end position="103"/>
    </location>
</feature>
<keyword evidence="3" id="KW-1185">Reference proteome</keyword>